<feature type="transmembrane region" description="Helical" evidence="7">
    <location>
        <begin position="362"/>
        <end position="381"/>
    </location>
</feature>
<gene>
    <name evidence="10" type="ORF">GM668_09110</name>
</gene>
<feature type="transmembrane region" description="Helical" evidence="7">
    <location>
        <begin position="450"/>
        <end position="470"/>
    </location>
</feature>
<dbReference type="GO" id="GO:0022857">
    <property type="term" value="F:transmembrane transporter activity"/>
    <property type="evidence" value="ECO:0007669"/>
    <property type="project" value="TreeGrafter"/>
</dbReference>
<dbReference type="PANTHER" id="PTHR30572:SF4">
    <property type="entry name" value="ABC TRANSPORTER PERMEASE YTRF"/>
    <property type="match status" value="1"/>
</dbReference>
<evidence type="ECO:0000259" key="9">
    <source>
        <dbReference type="Pfam" id="PF12704"/>
    </source>
</evidence>
<feature type="transmembrane region" description="Helical" evidence="7">
    <location>
        <begin position="401"/>
        <end position="421"/>
    </location>
</feature>
<dbReference type="PANTHER" id="PTHR30572">
    <property type="entry name" value="MEMBRANE COMPONENT OF TRANSPORTER-RELATED"/>
    <property type="match status" value="1"/>
</dbReference>
<evidence type="ECO:0000256" key="3">
    <source>
        <dbReference type="ARBA" id="ARBA00022692"/>
    </source>
</evidence>
<feature type="transmembrane region" description="Helical" evidence="7">
    <location>
        <begin position="753"/>
        <end position="772"/>
    </location>
</feature>
<dbReference type="OrthoDB" id="9770036at2"/>
<evidence type="ECO:0000256" key="2">
    <source>
        <dbReference type="ARBA" id="ARBA00022475"/>
    </source>
</evidence>
<dbReference type="GO" id="GO:0005886">
    <property type="term" value="C:plasma membrane"/>
    <property type="evidence" value="ECO:0007669"/>
    <property type="project" value="UniProtKB-SubCell"/>
</dbReference>
<comment type="caution">
    <text evidence="10">The sequence shown here is derived from an EMBL/GenBank/DDBJ whole genome shotgun (WGS) entry which is preliminary data.</text>
</comment>
<keyword evidence="11" id="KW-1185">Reference proteome</keyword>
<accession>A0A6L6PYQ4</accession>
<evidence type="ECO:0000256" key="7">
    <source>
        <dbReference type="SAM" id="Phobius"/>
    </source>
</evidence>
<evidence type="ECO:0000256" key="1">
    <source>
        <dbReference type="ARBA" id="ARBA00004651"/>
    </source>
</evidence>
<dbReference type="InterPro" id="IPR003838">
    <property type="entry name" value="ABC3_permease_C"/>
</dbReference>
<feature type="domain" description="ABC3 transporter permease C-terminal" evidence="8">
    <location>
        <begin position="707"/>
        <end position="817"/>
    </location>
</feature>
<dbReference type="Proteomes" id="UP000484015">
    <property type="component" value="Unassembled WGS sequence"/>
</dbReference>
<dbReference type="Pfam" id="PF12704">
    <property type="entry name" value="MacB_PCD"/>
    <property type="match status" value="2"/>
</dbReference>
<evidence type="ECO:0000259" key="8">
    <source>
        <dbReference type="Pfam" id="PF02687"/>
    </source>
</evidence>
<evidence type="ECO:0000313" key="10">
    <source>
        <dbReference type="EMBL" id="MTW02251.1"/>
    </source>
</evidence>
<evidence type="ECO:0000256" key="6">
    <source>
        <dbReference type="ARBA" id="ARBA00038076"/>
    </source>
</evidence>
<comment type="subcellular location">
    <subcellularLocation>
        <location evidence="1">Cell membrane</location>
        <topology evidence="1">Multi-pass membrane protein</topology>
    </subcellularLocation>
</comment>
<feature type="transmembrane region" description="Helical" evidence="7">
    <location>
        <begin position="24"/>
        <end position="47"/>
    </location>
</feature>
<feature type="domain" description="ABC3 transporter permease C-terminal" evidence="8">
    <location>
        <begin position="313"/>
        <end position="426"/>
    </location>
</feature>
<feature type="transmembrane region" description="Helical" evidence="7">
    <location>
        <begin position="787"/>
        <end position="806"/>
    </location>
</feature>
<proteinExistence type="inferred from homology"/>
<keyword evidence="4 7" id="KW-1133">Transmembrane helix</keyword>
<feature type="transmembrane region" description="Helical" evidence="7">
    <location>
        <begin position="307"/>
        <end position="329"/>
    </location>
</feature>
<keyword evidence="5 7" id="KW-0472">Membrane</keyword>
<dbReference type="AlphaFoldDB" id="A0A6L6PYQ4"/>
<evidence type="ECO:0000313" key="11">
    <source>
        <dbReference type="Proteomes" id="UP000484015"/>
    </source>
</evidence>
<name>A0A6L6PYQ4_9BURK</name>
<evidence type="ECO:0000256" key="5">
    <source>
        <dbReference type="ARBA" id="ARBA00023136"/>
    </source>
</evidence>
<keyword evidence="2" id="KW-1003">Cell membrane</keyword>
<dbReference type="EMBL" id="WNLA01000004">
    <property type="protein sequence ID" value="MTW02251.1"/>
    <property type="molecule type" value="Genomic_DNA"/>
</dbReference>
<evidence type="ECO:0000256" key="4">
    <source>
        <dbReference type="ARBA" id="ARBA00022989"/>
    </source>
</evidence>
<feature type="domain" description="MacB-like periplasmic core" evidence="9">
    <location>
        <begin position="452"/>
        <end position="667"/>
    </location>
</feature>
<keyword evidence="3 7" id="KW-0812">Transmembrane</keyword>
<feature type="transmembrane region" description="Helical" evidence="7">
    <location>
        <begin position="698"/>
        <end position="721"/>
    </location>
</feature>
<organism evidence="10 11">
    <name type="scientific">Pseudoduganella ginsengisoli</name>
    <dbReference type="NCBI Taxonomy" id="1462440"/>
    <lineage>
        <taxon>Bacteria</taxon>
        <taxon>Pseudomonadati</taxon>
        <taxon>Pseudomonadota</taxon>
        <taxon>Betaproteobacteria</taxon>
        <taxon>Burkholderiales</taxon>
        <taxon>Oxalobacteraceae</taxon>
        <taxon>Telluria group</taxon>
        <taxon>Pseudoduganella</taxon>
    </lineage>
</organism>
<dbReference type="InterPro" id="IPR025857">
    <property type="entry name" value="MacB_PCD"/>
</dbReference>
<protein>
    <submittedName>
        <fullName evidence="10">FtsX-like permease family protein</fullName>
    </submittedName>
</protein>
<feature type="domain" description="MacB-like periplasmic core" evidence="9">
    <location>
        <begin position="27"/>
        <end position="250"/>
    </location>
</feature>
<reference evidence="10 11" key="1">
    <citation type="submission" date="2019-11" db="EMBL/GenBank/DDBJ databases">
        <title>Type strains purchased from KCTC, JCM and DSMZ.</title>
        <authorList>
            <person name="Lu H."/>
        </authorList>
    </citation>
    <scope>NUCLEOTIDE SEQUENCE [LARGE SCALE GENOMIC DNA]</scope>
    <source>
        <strain evidence="10 11">KCTC 42409</strain>
    </source>
</reference>
<dbReference type="Pfam" id="PF02687">
    <property type="entry name" value="FtsX"/>
    <property type="match status" value="2"/>
</dbReference>
<dbReference type="RefSeq" id="WP_155438638.1">
    <property type="nucleotide sequence ID" value="NZ_WNLA01000004.1"/>
</dbReference>
<dbReference type="InterPro" id="IPR050250">
    <property type="entry name" value="Macrolide_Exporter_MacB"/>
</dbReference>
<comment type="similarity">
    <text evidence="6">Belongs to the ABC-4 integral membrane protein family.</text>
</comment>
<sequence>MNRTFSSLVQDFRVGLRLLAREPAYALTAVAGLGIGLAVCLLLLGFVRYSWQYNAHVPDAQRVYVVKQRHNADPGAPWYDQVPAMLSRAAPQVAGVEQAAGYLTWAPLAIKRGSRPVAVAGLAVTPGFERMLGLQAVSGDISAALARPDGLVLTEASALRLFGTTDVLNRVVPVSTANSHKAALRISAVVRTPPANSTMPFEALHGLGSAIMPPDIRGEAQTGAQGWWGYVLVKLAPGASPANVAAGLQRALDQAPFMQTLPPGTREALGTRKAMEVHLAPLTDAYFDHDVSANFLSMRIERGDKDVVGGLAAVALLVLALAAINYANLATIRVIRRRREIGLRKVLGAGLGRLALQFTAEAMAVSMLATLLAVLLAWLALPLFGAAMNRDLSGILCAQNVAAALLIGVALGLVTAAYPAWAAFRVRPAQALAGRPDAEAPGGARLRKGLAMLQVAAAMALASYAIAVGWQTRYAIHSSPGFDPRPLLVFELPEPHNAQSSPEARSLMQALARDAAIAGLAVSNEPVGAGRNQQHTALRGAASVAEVATDIQSVSTDFFTVHGIAPVSGRLFASRSDREDDAEPLVVNQLAARRLGFAHPDQAIGQSVQFSDHGQWRSKRIVGVAQDVRFQSMKTAPRPAAYALSTAGSVLTVRAAASPAAAEQAIAGAWQRYFPDAPLDVRSAQDIYASGYADDLRLAGLLAGTTAVALMLAASGAYVLAADAIRRRTKEIALRKLHGGRGRDIGKLVARELAALVALPAMAGLPVAAVAIERYLSAYVERAPIGWWPLAWALALGAVTACLAGARHAWRAIRLQPATALQA</sequence>